<name>A0AAD6UVC4_9AGAR</name>
<dbReference type="AlphaFoldDB" id="A0AAD6UVC4"/>
<organism evidence="1 2">
    <name type="scientific">Mycena pura</name>
    <dbReference type="NCBI Taxonomy" id="153505"/>
    <lineage>
        <taxon>Eukaryota</taxon>
        <taxon>Fungi</taxon>
        <taxon>Dikarya</taxon>
        <taxon>Basidiomycota</taxon>
        <taxon>Agaricomycotina</taxon>
        <taxon>Agaricomycetes</taxon>
        <taxon>Agaricomycetidae</taxon>
        <taxon>Agaricales</taxon>
        <taxon>Marasmiineae</taxon>
        <taxon>Mycenaceae</taxon>
        <taxon>Mycena</taxon>
    </lineage>
</organism>
<proteinExistence type="predicted"/>
<comment type="caution">
    <text evidence="1">The sequence shown here is derived from an EMBL/GenBank/DDBJ whole genome shotgun (WGS) entry which is preliminary data.</text>
</comment>
<dbReference type="Proteomes" id="UP001219525">
    <property type="component" value="Unassembled WGS sequence"/>
</dbReference>
<keyword evidence="2" id="KW-1185">Reference proteome</keyword>
<accession>A0AAD6UVC4</accession>
<sequence length="264" mass="29155">MTSLRSLGLAAEGLPTILDGGRQTRGRQTVWICAEVGPYLSLAPDRCLTGVRAPEIGYIDIYTYYRGGWRRSRRMSTGPRPRAAQMRRFDLGRISAHVDTVCRGTLGTQCLAGFGTSMLTVSREGDCGSPAPTAVSQAPLRLLMASRKEVTPQDEPVSIPSGVAAEDKHDNRADFLPSRYKLGRKVLKVFHRILEDARSDLPRVDPSPVAYHFQVNDRRRICSQASSSRRITQSKWLAYIVGDDDLDNNTFKNIELTKCGVASG</sequence>
<reference evidence="1" key="1">
    <citation type="submission" date="2023-03" db="EMBL/GenBank/DDBJ databases">
        <title>Massive genome expansion in bonnet fungi (Mycena s.s.) driven by repeated elements and novel gene families across ecological guilds.</title>
        <authorList>
            <consortium name="Lawrence Berkeley National Laboratory"/>
            <person name="Harder C.B."/>
            <person name="Miyauchi S."/>
            <person name="Viragh M."/>
            <person name="Kuo A."/>
            <person name="Thoen E."/>
            <person name="Andreopoulos B."/>
            <person name="Lu D."/>
            <person name="Skrede I."/>
            <person name="Drula E."/>
            <person name="Henrissat B."/>
            <person name="Morin E."/>
            <person name="Kohler A."/>
            <person name="Barry K."/>
            <person name="LaButti K."/>
            <person name="Morin E."/>
            <person name="Salamov A."/>
            <person name="Lipzen A."/>
            <person name="Mereny Z."/>
            <person name="Hegedus B."/>
            <person name="Baldrian P."/>
            <person name="Stursova M."/>
            <person name="Weitz H."/>
            <person name="Taylor A."/>
            <person name="Grigoriev I.V."/>
            <person name="Nagy L.G."/>
            <person name="Martin F."/>
            <person name="Kauserud H."/>
        </authorList>
    </citation>
    <scope>NUCLEOTIDE SEQUENCE</scope>
    <source>
        <strain evidence="1">9144</strain>
    </source>
</reference>
<evidence type="ECO:0000313" key="2">
    <source>
        <dbReference type="Proteomes" id="UP001219525"/>
    </source>
</evidence>
<protein>
    <submittedName>
        <fullName evidence="1">Uncharacterized protein</fullName>
    </submittedName>
</protein>
<dbReference type="EMBL" id="JARJCW010000136">
    <property type="protein sequence ID" value="KAJ7191182.1"/>
    <property type="molecule type" value="Genomic_DNA"/>
</dbReference>
<evidence type="ECO:0000313" key="1">
    <source>
        <dbReference type="EMBL" id="KAJ7191182.1"/>
    </source>
</evidence>
<gene>
    <name evidence="1" type="ORF">GGX14DRAFT_601063</name>
</gene>